<protein>
    <recommendedName>
        <fullName evidence="4">DUF6249 domain-containing protein</fullName>
    </recommendedName>
</protein>
<evidence type="ECO:0000313" key="5">
    <source>
        <dbReference type="EMBL" id="AOS98187.1"/>
    </source>
</evidence>
<dbReference type="EMBL" id="CP014143">
    <property type="protein sequence ID" value="AOS98187.1"/>
    <property type="molecule type" value="Genomic_DNA"/>
</dbReference>
<feature type="region of interest" description="Disordered" evidence="1">
    <location>
        <begin position="30"/>
        <end position="52"/>
    </location>
</feature>
<evidence type="ECO:0000256" key="1">
    <source>
        <dbReference type="SAM" id="MobiDB-lite"/>
    </source>
</evidence>
<keyword evidence="2" id="KW-0472">Membrane</keyword>
<dbReference type="OrthoDB" id="5735037at2"/>
<organism evidence="5 6">
    <name type="scientific">Microbulbifer aggregans</name>
    <dbReference type="NCBI Taxonomy" id="1769779"/>
    <lineage>
        <taxon>Bacteria</taxon>
        <taxon>Pseudomonadati</taxon>
        <taxon>Pseudomonadota</taxon>
        <taxon>Gammaproteobacteria</taxon>
        <taxon>Cellvibrionales</taxon>
        <taxon>Microbulbiferaceae</taxon>
        <taxon>Microbulbifer</taxon>
    </lineage>
</organism>
<dbReference type="RefSeq" id="WP_069948079.1">
    <property type="nucleotide sequence ID" value="NZ_CP014143.1"/>
</dbReference>
<feature type="transmembrane region" description="Helical" evidence="2">
    <location>
        <begin position="187"/>
        <end position="208"/>
    </location>
</feature>
<dbReference type="KEGG" id="micc:AUP74_02792"/>
<dbReference type="PATRIC" id="fig|1769779.3.peg.2787"/>
<gene>
    <name evidence="5" type="ORF">AUP74_02792</name>
</gene>
<keyword evidence="2" id="KW-0812">Transmembrane</keyword>
<dbReference type="STRING" id="1769779.AUP74_02792"/>
<keyword evidence="3" id="KW-0732">Signal</keyword>
<keyword evidence="6" id="KW-1185">Reference proteome</keyword>
<evidence type="ECO:0000313" key="6">
    <source>
        <dbReference type="Proteomes" id="UP000095672"/>
    </source>
</evidence>
<proteinExistence type="predicted"/>
<feature type="transmembrane region" description="Helical" evidence="2">
    <location>
        <begin position="254"/>
        <end position="285"/>
    </location>
</feature>
<dbReference type="AlphaFoldDB" id="A0A1C9WAK7"/>
<keyword evidence="2" id="KW-1133">Transmembrane helix</keyword>
<evidence type="ECO:0000256" key="2">
    <source>
        <dbReference type="SAM" id="Phobius"/>
    </source>
</evidence>
<accession>A0A1C9WAK7</accession>
<sequence length="304" mass="34194" precursor="true">MRARNNNFAAVGSRLLLGLVATMSLASWAQEAPEPPKPPASVEAPDTREHQREMERLQREMEIHAREMESRAREMESHARHLQRVEDEVEKQVRILRGDDGTLRITTRDETGERSEVQVDLGEEFGGALTRRIYEKLEKQGILDEQGLVVEESLDGVPKNIQIGISGDLKPLQRYEVREKDEIDMDWLIAIVSVLAVFGTPVLIVWLVTRNSYRKKQLLMDNINRMVAEGRDIPPELLDAMEGESPSKARDRGFTLIAVGLALFIWLTIASGVGVGSLGLIPLFIGVARFVNWKLDHRSEGQVG</sequence>
<feature type="chain" id="PRO_5008895627" description="DUF6249 domain-containing protein" evidence="3">
    <location>
        <begin position="30"/>
        <end position="304"/>
    </location>
</feature>
<dbReference type="InterPro" id="IPR046216">
    <property type="entry name" value="DUF6249"/>
</dbReference>
<feature type="domain" description="DUF6249" evidence="4">
    <location>
        <begin position="191"/>
        <end position="296"/>
    </location>
</feature>
<reference evidence="6" key="1">
    <citation type="submission" date="2016-01" db="EMBL/GenBank/DDBJ databases">
        <title>Complete genome sequence of Microbulbifer sp. CCB-MM1, a halophile isolated from Matang Mangrove Forest, Perak.</title>
        <authorList>
            <person name="Moh T.H."/>
            <person name="Dinesh B."/>
            <person name="Lau N.-S."/>
            <person name="Go F."/>
            <person name="Alexander Chong S.-C."/>
        </authorList>
    </citation>
    <scope>NUCLEOTIDE SEQUENCE [LARGE SCALE GENOMIC DNA]</scope>
    <source>
        <strain evidence="6">CCB-MM1</strain>
    </source>
</reference>
<evidence type="ECO:0000256" key="3">
    <source>
        <dbReference type="SAM" id="SignalP"/>
    </source>
</evidence>
<dbReference type="Pfam" id="PF19762">
    <property type="entry name" value="DUF6249"/>
    <property type="match status" value="1"/>
</dbReference>
<evidence type="ECO:0000259" key="4">
    <source>
        <dbReference type="Pfam" id="PF19762"/>
    </source>
</evidence>
<feature type="signal peptide" evidence="3">
    <location>
        <begin position="1"/>
        <end position="29"/>
    </location>
</feature>
<name>A0A1C9WAK7_9GAMM</name>
<dbReference type="Proteomes" id="UP000095672">
    <property type="component" value="Chromosome"/>
</dbReference>